<reference evidence="2" key="1">
    <citation type="journal article" date="2011" name="Genome Biol.">
        <title>The draft genome of the carcinogenic human liver fluke Clonorchis sinensis.</title>
        <authorList>
            <person name="Wang X."/>
            <person name="Chen W."/>
            <person name="Huang Y."/>
            <person name="Sun J."/>
            <person name="Men J."/>
            <person name="Liu H."/>
            <person name="Luo F."/>
            <person name="Guo L."/>
            <person name="Lv X."/>
            <person name="Deng C."/>
            <person name="Zhou C."/>
            <person name="Fan Y."/>
            <person name="Li X."/>
            <person name="Huang L."/>
            <person name="Hu Y."/>
            <person name="Liang C."/>
            <person name="Hu X."/>
            <person name="Xu J."/>
            <person name="Yu X."/>
        </authorList>
    </citation>
    <scope>NUCLEOTIDE SEQUENCE [LARGE SCALE GENOMIC DNA]</scope>
    <source>
        <strain evidence="2">Henan</strain>
    </source>
</reference>
<proteinExistence type="predicted"/>
<keyword evidence="1" id="KW-0812">Transmembrane</keyword>
<accession>G7YC25</accession>
<keyword evidence="1" id="KW-0472">Membrane</keyword>
<dbReference type="EMBL" id="DF143053">
    <property type="protein sequence ID" value="GAA50509.1"/>
    <property type="molecule type" value="Genomic_DNA"/>
</dbReference>
<sequence length="433" mass="48118">MWLVVTDGEPQIKVVVPSEMRNSTPTMTLCEFGYSFAFFQDYTCRSGKIPFINVDGFRYFNSIKLTWLPGHLLTDIEYAVNMALLGSSAIVVQTALNNPNYSTSRLGMCPTRSIAYGKKLHPSEYRKIVEVLLIKCNLQNAHIQLPDEKEDSTTLRQLTSGLNLFDSPIPGSPSEYFNRNRHQDQRRNPKMIRCSPIPNSIKSNHSTLSIAQETMPNGTTDAAGDFETATKNSADLAVNTELTGESAQGMKLKRGECNTSSNKQKSAVFFDFLNLKARLRTTGDGRCTRATGEVAASNFSNACFGLRLAVTYSTRPVIRIHRDPQVNEKCLRAYIGFLLPLRISLANLVCIKLRLQLRKRPMQSTQSGLSSVCTYVVLILIGSFPWFCISLTLSVPIFSSNPDPGAMEKRIACPIAATLTTVTELSRNRIMMA</sequence>
<reference key="2">
    <citation type="submission" date="2011-10" db="EMBL/GenBank/DDBJ databases">
        <title>The genome and transcriptome sequence of Clonorchis sinensis provide insights into the carcinogenic liver fluke.</title>
        <authorList>
            <person name="Wang X."/>
            <person name="Huang Y."/>
            <person name="Chen W."/>
            <person name="Liu H."/>
            <person name="Guo L."/>
            <person name="Chen Y."/>
            <person name="Luo F."/>
            <person name="Zhou W."/>
            <person name="Sun J."/>
            <person name="Mao Q."/>
            <person name="Liang P."/>
            <person name="Zhou C."/>
            <person name="Tian Y."/>
            <person name="Men J."/>
            <person name="Lv X."/>
            <person name="Huang L."/>
            <person name="Zhou J."/>
            <person name="Hu Y."/>
            <person name="Li R."/>
            <person name="Zhang F."/>
            <person name="Lei H."/>
            <person name="Li X."/>
            <person name="Hu X."/>
            <person name="Liang C."/>
            <person name="Xu J."/>
            <person name="Wu Z."/>
            <person name="Yu X."/>
        </authorList>
    </citation>
    <scope>NUCLEOTIDE SEQUENCE</scope>
    <source>
        <strain>Henan</strain>
    </source>
</reference>
<organism evidence="2 3">
    <name type="scientific">Clonorchis sinensis</name>
    <name type="common">Chinese liver fluke</name>
    <dbReference type="NCBI Taxonomy" id="79923"/>
    <lineage>
        <taxon>Eukaryota</taxon>
        <taxon>Metazoa</taxon>
        <taxon>Spiralia</taxon>
        <taxon>Lophotrochozoa</taxon>
        <taxon>Platyhelminthes</taxon>
        <taxon>Trematoda</taxon>
        <taxon>Digenea</taxon>
        <taxon>Opisthorchiida</taxon>
        <taxon>Opisthorchiata</taxon>
        <taxon>Opisthorchiidae</taxon>
        <taxon>Clonorchis</taxon>
    </lineage>
</organism>
<protein>
    <submittedName>
        <fullName evidence="2">Uncharacterized protein</fullName>
    </submittedName>
</protein>
<dbReference type="Proteomes" id="UP000008909">
    <property type="component" value="Unassembled WGS sequence"/>
</dbReference>
<name>G7YC25_CLOSI</name>
<evidence type="ECO:0000313" key="2">
    <source>
        <dbReference type="EMBL" id="GAA50509.1"/>
    </source>
</evidence>
<feature type="transmembrane region" description="Helical" evidence="1">
    <location>
        <begin position="372"/>
        <end position="398"/>
    </location>
</feature>
<evidence type="ECO:0000313" key="3">
    <source>
        <dbReference type="Proteomes" id="UP000008909"/>
    </source>
</evidence>
<keyword evidence="3" id="KW-1185">Reference proteome</keyword>
<evidence type="ECO:0000256" key="1">
    <source>
        <dbReference type="SAM" id="Phobius"/>
    </source>
</evidence>
<feature type="transmembrane region" description="Helical" evidence="1">
    <location>
        <begin position="331"/>
        <end position="351"/>
    </location>
</feature>
<keyword evidence="1" id="KW-1133">Transmembrane helix</keyword>
<dbReference type="AlphaFoldDB" id="G7YC25"/>
<gene>
    <name evidence="2" type="ORF">CLF_104665</name>
</gene>